<dbReference type="Proteomes" id="UP001428341">
    <property type="component" value="Unassembled WGS sequence"/>
</dbReference>
<comment type="catalytic activity">
    <reaction evidence="5">
        <text>N(6)-(dimethylallyl)adenosine 5'-phosphate + H2O = N(6)-dimethylallyladenine + D-ribose 5-phosphate</text>
        <dbReference type="Rhea" id="RHEA:48560"/>
        <dbReference type="ChEBI" id="CHEBI:15377"/>
        <dbReference type="ChEBI" id="CHEBI:17660"/>
        <dbReference type="ChEBI" id="CHEBI:57526"/>
        <dbReference type="ChEBI" id="CHEBI:78346"/>
        <dbReference type="EC" id="3.2.2.n1"/>
    </reaction>
</comment>
<evidence type="ECO:0000256" key="4">
    <source>
        <dbReference type="ARBA" id="ARBA00024884"/>
    </source>
</evidence>
<comment type="catalytic activity">
    <reaction evidence="6">
        <text>9-ribosyl-trans-zeatin 5'-phosphate + H2O = trans-zeatin + D-ribose 5-phosphate</text>
        <dbReference type="Rhea" id="RHEA:48564"/>
        <dbReference type="ChEBI" id="CHEBI:15377"/>
        <dbReference type="ChEBI" id="CHEBI:16522"/>
        <dbReference type="ChEBI" id="CHEBI:78346"/>
        <dbReference type="ChEBI" id="CHEBI:87947"/>
        <dbReference type="EC" id="3.2.2.n1"/>
    </reaction>
</comment>
<dbReference type="SUPFAM" id="SSF102405">
    <property type="entry name" value="MCP/YpsA-like"/>
    <property type="match status" value="1"/>
</dbReference>
<dbReference type="PANTHER" id="PTHR31223">
    <property type="entry name" value="LOG FAMILY PROTEIN YJL055W"/>
    <property type="match status" value="1"/>
</dbReference>
<dbReference type="GO" id="GO:0005634">
    <property type="term" value="C:nucleus"/>
    <property type="evidence" value="ECO:0007669"/>
    <property type="project" value="TreeGrafter"/>
</dbReference>
<comment type="caution">
    <text evidence="7">The sequence shown here is derived from an EMBL/GenBank/DDBJ whole genome shotgun (WGS) entry which is preliminary data.</text>
</comment>
<accession>A0AAP0QAB4</accession>
<gene>
    <name evidence="7" type="ORF">WN944_029417</name>
</gene>
<dbReference type="Pfam" id="PF03641">
    <property type="entry name" value="Lysine_decarbox"/>
    <property type="match status" value="1"/>
</dbReference>
<name>A0AAP0QAB4_9ROSI</name>
<keyword evidence="3" id="KW-0203">Cytokinin biosynthesis</keyword>
<sequence length="150" mass="16448">MAATSSRQLKNICVLSGFRYGKYKEFVQAAIDLGRAIAERKLHLVYEGGDRGLSKLVSEAAFIRGSQVLGIIPKALKPLGCLPDPPTGEELVVSSMQERISEILNHVDAFISLPGDLATLEALITFASWTHLNIHKKPIGLLNVNNFYED</sequence>
<keyword evidence="8" id="KW-1185">Reference proteome</keyword>
<evidence type="ECO:0000256" key="1">
    <source>
        <dbReference type="ARBA" id="ARBA00006763"/>
    </source>
</evidence>
<comment type="similarity">
    <text evidence="1">Belongs to the LOG family.</text>
</comment>
<dbReference type="GO" id="GO:0005829">
    <property type="term" value="C:cytosol"/>
    <property type="evidence" value="ECO:0007669"/>
    <property type="project" value="TreeGrafter"/>
</dbReference>
<protein>
    <recommendedName>
        <fullName evidence="2">cytokinin riboside 5'-monophosphate phosphoribohydrolase</fullName>
        <ecNumber evidence="2">3.2.2.n1</ecNumber>
    </recommendedName>
</protein>
<dbReference type="Gene3D" id="3.40.50.450">
    <property type="match status" value="1"/>
</dbReference>
<organism evidence="7 8">
    <name type="scientific">Citrus x changshan-huyou</name>
    <dbReference type="NCBI Taxonomy" id="2935761"/>
    <lineage>
        <taxon>Eukaryota</taxon>
        <taxon>Viridiplantae</taxon>
        <taxon>Streptophyta</taxon>
        <taxon>Embryophyta</taxon>
        <taxon>Tracheophyta</taxon>
        <taxon>Spermatophyta</taxon>
        <taxon>Magnoliopsida</taxon>
        <taxon>eudicotyledons</taxon>
        <taxon>Gunneridae</taxon>
        <taxon>Pentapetalae</taxon>
        <taxon>rosids</taxon>
        <taxon>malvids</taxon>
        <taxon>Sapindales</taxon>
        <taxon>Rutaceae</taxon>
        <taxon>Aurantioideae</taxon>
        <taxon>Citrus</taxon>
    </lineage>
</organism>
<evidence type="ECO:0000256" key="2">
    <source>
        <dbReference type="ARBA" id="ARBA00012205"/>
    </source>
</evidence>
<dbReference type="GO" id="GO:0009691">
    <property type="term" value="P:cytokinin biosynthetic process"/>
    <property type="evidence" value="ECO:0007669"/>
    <property type="project" value="UniProtKB-KW"/>
</dbReference>
<proteinExistence type="inferred from homology"/>
<evidence type="ECO:0000313" key="7">
    <source>
        <dbReference type="EMBL" id="KAK9177395.1"/>
    </source>
</evidence>
<comment type="function">
    <text evidence="4">Cytokinin-activating enzyme working in the direct activation pathway. Phosphoribohydrolase that converts inactive cytokinin nucleotides to the biologically active free-base forms.</text>
</comment>
<dbReference type="EC" id="3.2.2.n1" evidence="2"/>
<dbReference type="GO" id="GO:0016799">
    <property type="term" value="F:hydrolase activity, hydrolyzing N-glycosyl compounds"/>
    <property type="evidence" value="ECO:0007669"/>
    <property type="project" value="TreeGrafter"/>
</dbReference>
<evidence type="ECO:0000256" key="3">
    <source>
        <dbReference type="ARBA" id="ARBA00022712"/>
    </source>
</evidence>
<dbReference type="EMBL" id="JBCGBO010000025">
    <property type="protein sequence ID" value="KAK9177395.1"/>
    <property type="molecule type" value="Genomic_DNA"/>
</dbReference>
<evidence type="ECO:0000256" key="5">
    <source>
        <dbReference type="ARBA" id="ARBA00047718"/>
    </source>
</evidence>
<dbReference type="AlphaFoldDB" id="A0AAP0QAB4"/>
<evidence type="ECO:0000256" key="6">
    <source>
        <dbReference type="ARBA" id="ARBA00049153"/>
    </source>
</evidence>
<dbReference type="PANTHER" id="PTHR31223:SF11">
    <property type="entry name" value="CYTOKININ RIBOSIDE 5'-MONOPHOSPHATE PHOSPHORIBOHYDROLASE LOG8-RELATED"/>
    <property type="match status" value="1"/>
</dbReference>
<reference evidence="7 8" key="1">
    <citation type="submission" date="2024-05" db="EMBL/GenBank/DDBJ databases">
        <title>Haplotype-resolved chromosome-level genome assembly of Huyou (Citrus changshanensis).</title>
        <authorList>
            <person name="Miao C."/>
            <person name="Chen W."/>
            <person name="Wu Y."/>
            <person name="Wang L."/>
            <person name="Zhao S."/>
            <person name="Grierson D."/>
            <person name="Xu C."/>
            <person name="Chen K."/>
        </authorList>
    </citation>
    <scope>NUCLEOTIDE SEQUENCE [LARGE SCALE GENOMIC DNA]</scope>
    <source>
        <strain evidence="7">01-14</strain>
        <tissue evidence="7">Leaf</tissue>
    </source>
</reference>
<evidence type="ECO:0000313" key="8">
    <source>
        <dbReference type="Proteomes" id="UP001428341"/>
    </source>
</evidence>
<dbReference type="InterPro" id="IPR031100">
    <property type="entry name" value="LOG_fam"/>
</dbReference>